<dbReference type="SMART" id="SM00404">
    <property type="entry name" value="PTPc_motif"/>
    <property type="match status" value="1"/>
</dbReference>
<feature type="signal peptide" evidence="10">
    <location>
        <begin position="1"/>
        <end position="22"/>
    </location>
</feature>
<dbReference type="PROSITE" id="PS50056">
    <property type="entry name" value="TYR_PHOSPHATASE_2"/>
    <property type="match status" value="1"/>
</dbReference>
<dbReference type="PANTHER" id="PTHR46957">
    <property type="entry name" value="CYTOKINE RECEPTOR"/>
    <property type="match status" value="1"/>
</dbReference>
<dbReference type="InterPro" id="IPR000387">
    <property type="entry name" value="Tyr_Pase_dom"/>
</dbReference>
<evidence type="ECO:0000256" key="3">
    <source>
        <dbReference type="ARBA" id="ARBA00022729"/>
    </source>
</evidence>
<feature type="domain" description="Tyrosine-protein phosphatase" evidence="11">
    <location>
        <begin position="986"/>
        <end position="1267"/>
    </location>
</feature>
<evidence type="ECO:0000259" key="13">
    <source>
        <dbReference type="PROSITE" id="PS50853"/>
    </source>
</evidence>
<dbReference type="PROSITE" id="PS50853">
    <property type="entry name" value="FN3"/>
    <property type="match status" value="4"/>
</dbReference>
<feature type="transmembrane region" description="Helical" evidence="9">
    <location>
        <begin position="918"/>
        <end position="941"/>
    </location>
</feature>
<evidence type="ECO:0000256" key="4">
    <source>
        <dbReference type="ARBA" id="ARBA00022801"/>
    </source>
</evidence>
<dbReference type="STRING" id="520822.A0A195BXB4"/>
<name>A0A195BXB4_9HYME</name>
<organism evidence="14 15">
    <name type="scientific">Atta colombica</name>
    <dbReference type="NCBI Taxonomy" id="520822"/>
    <lineage>
        <taxon>Eukaryota</taxon>
        <taxon>Metazoa</taxon>
        <taxon>Ecdysozoa</taxon>
        <taxon>Arthropoda</taxon>
        <taxon>Hexapoda</taxon>
        <taxon>Insecta</taxon>
        <taxon>Pterygota</taxon>
        <taxon>Neoptera</taxon>
        <taxon>Endopterygota</taxon>
        <taxon>Hymenoptera</taxon>
        <taxon>Apocrita</taxon>
        <taxon>Aculeata</taxon>
        <taxon>Formicoidea</taxon>
        <taxon>Formicidae</taxon>
        <taxon>Myrmicinae</taxon>
        <taxon>Atta</taxon>
    </lineage>
</organism>
<evidence type="ECO:0000313" key="15">
    <source>
        <dbReference type="Proteomes" id="UP000078540"/>
    </source>
</evidence>
<dbReference type="Pfam" id="PF00041">
    <property type="entry name" value="fn3"/>
    <property type="match status" value="1"/>
</dbReference>
<keyword evidence="8" id="KW-0325">Glycoprotein</keyword>
<evidence type="ECO:0000259" key="11">
    <source>
        <dbReference type="PROSITE" id="PS50055"/>
    </source>
</evidence>
<evidence type="ECO:0000259" key="12">
    <source>
        <dbReference type="PROSITE" id="PS50056"/>
    </source>
</evidence>
<dbReference type="InterPro" id="IPR003595">
    <property type="entry name" value="Tyr_Pase_cat"/>
</dbReference>
<keyword evidence="15" id="KW-1185">Reference proteome</keyword>
<reference evidence="14 15" key="1">
    <citation type="submission" date="2015-09" db="EMBL/GenBank/DDBJ databases">
        <title>Atta colombica WGS genome.</title>
        <authorList>
            <person name="Nygaard S."/>
            <person name="Hu H."/>
            <person name="Boomsma J."/>
            <person name="Zhang G."/>
        </authorList>
    </citation>
    <scope>NUCLEOTIDE SEQUENCE [LARGE SCALE GENOMIC DNA]</scope>
    <source>
        <strain evidence="14">Treedump-2</strain>
        <tissue evidence="14">Whole body</tissue>
    </source>
</reference>
<feature type="chain" id="PRO_5008269734" evidence="10">
    <location>
        <begin position="23"/>
        <end position="1432"/>
    </location>
</feature>
<dbReference type="GO" id="GO:0009653">
    <property type="term" value="P:anatomical structure morphogenesis"/>
    <property type="evidence" value="ECO:0007669"/>
    <property type="project" value="UniProtKB-ARBA"/>
</dbReference>
<dbReference type="SUPFAM" id="SSF49265">
    <property type="entry name" value="Fibronectin type III"/>
    <property type="match status" value="4"/>
</dbReference>
<dbReference type="CDD" id="cd00047">
    <property type="entry name" value="PTPc"/>
    <property type="match status" value="1"/>
</dbReference>
<keyword evidence="4" id="KW-0378">Hydrolase</keyword>
<dbReference type="InterPro" id="IPR016130">
    <property type="entry name" value="Tyr_Pase_AS"/>
</dbReference>
<keyword evidence="2 9" id="KW-0812">Transmembrane</keyword>
<comment type="subcellular location">
    <subcellularLocation>
        <location evidence="1">Membrane</location>
        <topology evidence="1">Single-pass membrane protein</topology>
    </subcellularLocation>
</comment>
<feature type="domain" description="Fibronectin type-III" evidence="13">
    <location>
        <begin position="522"/>
        <end position="631"/>
    </location>
</feature>
<dbReference type="GO" id="GO:0016020">
    <property type="term" value="C:membrane"/>
    <property type="evidence" value="ECO:0007669"/>
    <property type="project" value="UniProtKB-SubCell"/>
</dbReference>
<keyword evidence="5" id="KW-0904">Protein phosphatase</keyword>
<dbReference type="InterPro" id="IPR013783">
    <property type="entry name" value="Ig-like_fold"/>
</dbReference>
<dbReference type="GO" id="GO:0048666">
    <property type="term" value="P:neuron development"/>
    <property type="evidence" value="ECO:0007669"/>
    <property type="project" value="UniProtKB-ARBA"/>
</dbReference>
<feature type="domain" description="Tyrosine specific protein phosphatases" evidence="12">
    <location>
        <begin position="1184"/>
        <end position="1258"/>
    </location>
</feature>
<dbReference type="Proteomes" id="UP000078540">
    <property type="component" value="Unassembled WGS sequence"/>
</dbReference>
<feature type="domain" description="Fibronectin type-III" evidence="13">
    <location>
        <begin position="139"/>
        <end position="228"/>
    </location>
</feature>
<evidence type="ECO:0000256" key="5">
    <source>
        <dbReference type="ARBA" id="ARBA00022912"/>
    </source>
</evidence>
<evidence type="ECO:0000256" key="8">
    <source>
        <dbReference type="ARBA" id="ARBA00023180"/>
    </source>
</evidence>
<keyword evidence="7 9" id="KW-0472">Membrane</keyword>
<feature type="domain" description="Fibronectin type-III" evidence="13">
    <location>
        <begin position="423"/>
        <end position="521"/>
    </location>
</feature>
<evidence type="ECO:0000256" key="1">
    <source>
        <dbReference type="ARBA" id="ARBA00004167"/>
    </source>
</evidence>
<evidence type="ECO:0000256" key="7">
    <source>
        <dbReference type="ARBA" id="ARBA00023136"/>
    </source>
</evidence>
<dbReference type="Gene3D" id="3.90.190.10">
    <property type="entry name" value="Protein tyrosine phosphatase superfamily"/>
    <property type="match status" value="1"/>
</dbReference>
<dbReference type="EMBL" id="KQ976401">
    <property type="protein sequence ID" value="KYM92598.1"/>
    <property type="molecule type" value="Genomic_DNA"/>
</dbReference>
<dbReference type="Pfam" id="PF00102">
    <property type="entry name" value="Y_phosphatase"/>
    <property type="match status" value="1"/>
</dbReference>
<dbReference type="PANTHER" id="PTHR46957:SF3">
    <property type="entry name" value="CYTOKINE RECEPTOR"/>
    <property type="match status" value="1"/>
</dbReference>
<evidence type="ECO:0000313" key="14">
    <source>
        <dbReference type="EMBL" id="KYM92598.1"/>
    </source>
</evidence>
<dbReference type="InterPro" id="IPR050713">
    <property type="entry name" value="RTP_Phos/Ushers"/>
</dbReference>
<dbReference type="InterPro" id="IPR029021">
    <property type="entry name" value="Prot-tyrosine_phosphatase-like"/>
</dbReference>
<dbReference type="SMART" id="SM00060">
    <property type="entry name" value="FN3"/>
    <property type="match status" value="6"/>
</dbReference>
<feature type="domain" description="Fibronectin type-III" evidence="13">
    <location>
        <begin position="324"/>
        <end position="413"/>
    </location>
</feature>
<keyword evidence="6 9" id="KW-1133">Transmembrane helix</keyword>
<dbReference type="SUPFAM" id="SSF52799">
    <property type="entry name" value="(Phosphotyrosine protein) phosphatases II"/>
    <property type="match status" value="1"/>
</dbReference>
<dbReference type="PRINTS" id="PR00700">
    <property type="entry name" value="PRTYPHPHTASE"/>
</dbReference>
<dbReference type="PROSITE" id="PS00383">
    <property type="entry name" value="TYR_PHOSPHATASE_1"/>
    <property type="match status" value="1"/>
</dbReference>
<proteinExistence type="predicted"/>
<sequence length="1432" mass="163535">MFLEKHLQILLVLALRFLCVLCNNDVSTSSGTTIVKSTELDYNSGSTENLGMIYDVESTKNTFVTTIIDDNEITTSYGFTVEPLNTVSHLVTDKTSSSTVDHITKSVTVPNNVISINSTINRTICNSEWPVYTSVDTREVVDLKTNDIGTEWIVLSWKSPCKVTNSSIIYLIEICDDKKNCTQTYNIDTWHNATDLDPCTQYEFKVKINTQYWNSKGVVLSATTAIPDFWDADVISLSARTISVNVIQLTWQAPAIHEKCISNYSITQCDEKSCNKTAVFVTNYTAYDLELCTEYYFTVKTVMLSVESYGVNETAKTVSPKLSAPQSFHIIPGNFSLTVKWEPPESGTFCLKHYYITTNFNYTTNTTNTSVIISHLHACKMYQIFINAVNEDDKEGDTIDKSATTLPYRTNPPLLHTPGIPPSVRSLSMIWTIQKENNHCQLSSIITICNYTEKRGKGYEPENRVSPMNINPDIAAEPVFVLNTTIEGLSPFTSYTCWAHTVNIAGYSDLSVGVNATTLEDVSSPPEFCVRNITDSQFSLSWNEPDYLPGYLKEFEIVIYWKSLYSIPNWCPREEQDTPDHSKKFNVSGSVFEYNYLEAKGFTDYKIHMRARTGEGWSNNSDPYMFASDSGVPGAISKFNSSSITIKENSNDTNVLDTILTWGLPCSLNGELEFFNVSGVGIRSGYPPHFIFKKYECTDYIRNDYMCSINLKELKGEYNYNFTISTKVKNVGTLGWPVSQNVLYPAGIPPQPTDEIIKSITLDPYKARKTTTTAAILLPLFPNTSGEIKYYAIMVAKMGYNNIRANTRFNPKSNNWPNAPSWEEAMMNDFSITYQATWPHWNPYPNYIADYGLIKAVKYTIGEDVNCKEISSNMDERVYCNGPLNPDTWYHIRMRAFTDGGYTDSEIFMIKTNAELNIVLVIGAVFGILSVGIIVTMMLLVRKCSPYIVLRRFLHSDMPGSPVPAPLTRRKFMSHCQQLVDNPGKLSNEFRLLQTLSVDLQMPTNSACLQANRKKNRYSDILPYDFSRVKLDVIDNDPNTDYINASFIKFKIMLKEKSSLFLTRIIECPRQMKGYTGEDEYIACQGPKEETTYDFWRMINQYNINIIVMLTQLVEKGKEKCHQYYPITGEIFRYEDMIIRCTSELDFRTHTQRTLVLQKENKKRNIIHLHFKDWPDHDVPEDFDPMINFCQIMRRNIIANKSSVVVHCSAGIGRTGTLIAIDILLQQIRDNRKLDVFGTVYRLRHHRINMVQRESQYAYIYNCIKQVLKNPYFLKTYKPPPVEPIYENTPKKAKDTTNSDTTLVNNLEILKKHNSISLESIDTLFSRSTSSIRNSDLRQCKSMDALNTKTHHIPIEKSRTLNCIFKPLRDSYKLINRESLIQECIPLITYSSPTDVLGNSVQHVTNSKFLSLSLFISLIYEIYIVQIFHYFK</sequence>
<protein>
    <submittedName>
        <fullName evidence="14">Receptor-type tyrosine-protein phosphatase beta</fullName>
    </submittedName>
</protein>
<dbReference type="InterPro" id="IPR000242">
    <property type="entry name" value="PTP_cat"/>
</dbReference>
<evidence type="ECO:0000256" key="6">
    <source>
        <dbReference type="ARBA" id="ARBA00022989"/>
    </source>
</evidence>
<keyword evidence="14" id="KW-0675">Receptor</keyword>
<dbReference type="SMART" id="SM00194">
    <property type="entry name" value="PTPc"/>
    <property type="match status" value="1"/>
</dbReference>
<dbReference type="Gene3D" id="2.60.40.10">
    <property type="entry name" value="Immunoglobulins"/>
    <property type="match status" value="4"/>
</dbReference>
<evidence type="ECO:0000256" key="10">
    <source>
        <dbReference type="SAM" id="SignalP"/>
    </source>
</evidence>
<accession>A0A195BXB4</accession>
<keyword evidence="3 10" id="KW-0732">Signal</keyword>
<evidence type="ECO:0000256" key="9">
    <source>
        <dbReference type="SAM" id="Phobius"/>
    </source>
</evidence>
<gene>
    <name evidence="14" type="ORF">ALC53_01054</name>
</gene>
<dbReference type="GO" id="GO:0004725">
    <property type="term" value="F:protein tyrosine phosphatase activity"/>
    <property type="evidence" value="ECO:0007669"/>
    <property type="project" value="InterPro"/>
</dbReference>
<dbReference type="PROSITE" id="PS50055">
    <property type="entry name" value="TYR_PHOSPHATASE_PTP"/>
    <property type="match status" value="1"/>
</dbReference>
<feature type="transmembrane region" description="Helical" evidence="9">
    <location>
        <begin position="1409"/>
        <end position="1431"/>
    </location>
</feature>
<evidence type="ECO:0000256" key="2">
    <source>
        <dbReference type="ARBA" id="ARBA00022692"/>
    </source>
</evidence>
<dbReference type="CDD" id="cd00063">
    <property type="entry name" value="FN3"/>
    <property type="match status" value="3"/>
</dbReference>
<dbReference type="InterPro" id="IPR036116">
    <property type="entry name" value="FN3_sf"/>
</dbReference>
<dbReference type="InterPro" id="IPR003961">
    <property type="entry name" value="FN3_dom"/>
</dbReference>